<dbReference type="GO" id="GO:0005524">
    <property type="term" value="F:ATP binding"/>
    <property type="evidence" value="ECO:0007669"/>
    <property type="project" value="UniProtKB-KW"/>
</dbReference>
<evidence type="ECO:0000313" key="6">
    <source>
        <dbReference type="EMBL" id="HGQ35641.1"/>
    </source>
</evidence>
<reference evidence="7" key="1">
    <citation type="journal article" date="2020" name="mSystems">
        <title>Genome- and Community-Level Interaction Insights into Carbon Utilization and Element Cycling Functions of Hydrothermarchaeota in Hydrothermal Sediment.</title>
        <authorList>
            <person name="Zhou Z."/>
            <person name="Liu Y."/>
            <person name="Xu W."/>
            <person name="Pan J."/>
            <person name="Luo Z.H."/>
            <person name="Li M."/>
        </authorList>
    </citation>
    <scope>NUCLEOTIDE SEQUENCE [LARGE SCALE GENOMIC DNA]</scope>
    <source>
        <strain evidence="7">SpSt-637</strain>
        <strain evidence="6">SpSt-667</strain>
    </source>
</reference>
<evidence type="ECO:0000256" key="4">
    <source>
        <dbReference type="ARBA" id="ARBA00048988"/>
    </source>
</evidence>
<keyword evidence="7" id="KW-0547">Nucleotide-binding</keyword>
<proteinExistence type="inferred from homology"/>
<evidence type="ECO:0000313" key="7">
    <source>
        <dbReference type="EMBL" id="HGQ63956.1"/>
    </source>
</evidence>
<dbReference type="GO" id="GO:0043138">
    <property type="term" value="F:3'-5' DNA helicase activity"/>
    <property type="evidence" value="ECO:0007669"/>
    <property type="project" value="UniProtKB-EC"/>
</dbReference>
<keyword evidence="7" id="KW-0067">ATP-binding</keyword>
<dbReference type="InterPro" id="IPR027417">
    <property type="entry name" value="P-loop_NTPase"/>
</dbReference>
<comment type="similarity">
    <text evidence="1">Belongs to the HerA family.</text>
</comment>
<dbReference type="Pfam" id="PF01935">
    <property type="entry name" value="DUF87"/>
    <property type="match status" value="1"/>
</dbReference>
<comment type="caution">
    <text evidence="7">The sequence shown here is derived from an EMBL/GenBank/DDBJ whole genome shotgun (WGS) entry which is preliminary data.</text>
</comment>
<dbReference type="PANTHER" id="PTHR42957">
    <property type="entry name" value="HELICASE MJ1565-RELATED"/>
    <property type="match status" value="1"/>
</dbReference>
<sequence>MLYTFRSAIGKVGVVSYPTSVEIVSKNPIPIGTYVAIPFKTLDIISGETVECCAIGVISLTSYRRLIPISPTATASESIGIEDDMLRYAPSIARIIALVRSRDRNNLSIEIPNVPPPPDSEIYLAPPEILSILFSSKKENSIKIGHLLTRPEVEIHININALTKHLFITGTTGSGKSNTVAVLADRIASYGGTVVIYDVHGEYSTLEVGRDVRKISIEYKMNLLEIPPKVLARMIVPEGGATVQRMLVSRALAIAQKVFKELRSRYGLTEKAIENFTTIVKELIKESKSILETSLHRSMFGEKPEVDEPEEEVSTETIDINSKLIDLFKKFIKKLIEGYTEQYGESAEKACTKVDEFFENAAISFEAPSINTLLGPSTLVVLNVSLLSDEQKDHVLKIMLDELLWFSKSKYFTGDPQPILVFIEEAHIFLSTAKSTISRYSIERVAREGRKFGLALGIISQRPRNIDLNALSQVQNFVFMKLVQEADQQAIMNASDMLTEDLARSLASMGTGEALVIGEWVGRFPVFVKIDKHEGKKIGASLDIAEIWRLHRSRATTKMYAATSEATKDFEELFS</sequence>
<feature type="domain" description="Helicase HerA central" evidence="5">
    <location>
        <begin position="142"/>
        <end position="400"/>
    </location>
</feature>
<dbReference type="InterPro" id="IPR002789">
    <property type="entry name" value="HerA_central"/>
</dbReference>
<comment type="catalytic activity">
    <reaction evidence="3">
        <text>ATP + H2O = ADP + phosphate + H(+)</text>
        <dbReference type="Rhea" id="RHEA:13065"/>
        <dbReference type="ChEBI" id="CHEBI:15377"/>
        <dbReference type="ChEBI" id="CHEBI:15378"/>
        <dbReference type="ChEBI" id="CHEBI:30616"/>
        <dbReference type="ChEBI" id="CHEBI:43474"/>
        <dbReference type="ChEBI" id="CHEBI:456216"/>
        <dbReference type="EC" id="5.6.2.3"/>
    </reaction>
</comment>
<comment type="catalytic activity">
    <reaction evidence="4">
        <text>ATP + H2O = ADP + phosphate + H(+)</text>
        <dbReference type="Rhea" id="RHEA:13065"/>
        <dbReference type="ChEBI" id="CHEBI:15377"/>
        <dbReference type="ChEBI" id="CHEBI:15378"/>
        <dbReference type="ChEBI" id="CHEBI:30616"/>
        <dbReference type="ChEBI" id="CHEBI:43474"/>
        <dbReference type="ChEBI" id="CHEBI:456216"/>
        <dbReference type="EC" id="5.6.2.4"/>
    </reaction>
</comment>
<name>A0A7C4JIR0_9CREN</name>
<comment type="catalytic activity">
    <reaction evidence="2">
        <text>Couples ATP hydrolysis with the unwinding of duplex DNA by translocating in the 3'-5' direction.</text>
        <dbReference type="EC" id="5.6.2.4"/>
    </reaction>
</comment>
<dbReference type="EMBL" id="DTBD01000012">
    <property type="protein sequence ID" value="HGQ63956.1"/>
    <property type="molecule type" value="Genomic_DNA"/>
</dbReference>
<dbReference type="SUPFAM" id="SSF52540">
    <property type="entry name" value="P-loop containing nucleoside triphosphate hydrolases"/>
    <property type="match status" value="1"/>
</dbReference>
<evidence type="ECO:0000256" key="1">
    <source>
        <dbReference type="ARBA" id="ARBA00007816"/>
    </source>
</evidence>
<dbReference type="AlphaFoldDB" id="A0A7C4JIR0"/>
<organism evidence="7">
    <name type="scientific">Ignisphaera aggregans</name>
    <dbReference type="NCBI Taxonomy" id="334771"/>
    <lineage>
        <taxon>Archaea</taxon>
        <taxon>Thermoproteota</taxon>
        <taxon>Thermoprotei</taxon>
        <taxon>Desulfurococcales</taxon>
        <taxon>Desulfurococcaceae</taxon>
        <taxon>Ignisphaera</taxon>
    </lineage>
</organism>
<protein>
    <submittedName>
        <fullName evidence="7">ATP-binding protein</fullName>
    </submittedName>
</protein>
<dbReference type="PANTHER" id="PTHR42957:SF1">
    <property type="entry name" value="HELICASE MJ1565-RELATED"/>
    <property type="match status" value="1"/>
</dbReference>
<accession>A0A7C4JIR0</accession>
<evidence type="ECO:0000256" key="3">
    <source>
        <dbReference type="ARBA" id="ARBA00048954"/>
    </source>
</evidence>
<gene>
    <name evidence="7" type="ORF">ENU08_01775</name>
    <name evidence="6" type="ORF">ENU41_03065</name>
</gene>
<evidence type="ECO:0000256" key="2">
    <source>
        <dbReference type="ARBA" id="ARBA00034617"/>
    </source>
</evidence>
<dbReference type="EMBL" id="DTCK01000016">
    <property type="protein sequence ID" value="HGQ35641.1"/>
    <property type="molecule type" value="Genomic_DNA"/>
</dbReference>
<dbReference type="Gene3D" id="3.40.50.300">
    <property type="entry name" value="P-loop containing nucleotide triphosphate hydrolases"/>
    <property type="match status" value="2"/>
</dbReference>
<dbReference type="InterPro" id="IPR008571">
    <property type="entry name" value="HerA-like"/>
</dbReference>
<dbReference type="GO" id="GO:0043139">
    <property type="term" value="F:5'-3' DNA helicase activity"/>
    <property type="evidence" value="ECO:0007669"/>
    <property type="project" value="UniProtKB-EC"/>
</dbReference>
<dbReference type="CDD" id="cd01127">
    <property type="entry name" value="TrwB_TraG_TraD_VirD4"/>
    <property type="match status" value="1"/>
</dbReference>
<evidence type="ECO:0000259" key="5">
    <source>
        <dbReference type="Pfam" id="PF01935"/>
    </source>
</evidence>